<evidence type="ECO:0000259" key="2">
    <source>
        <dbReference type="PROSITE" id="PS51272"/>
    </source>
</evidence>
<gene>
    <name evidence="3" type="ORF">Q5761_03075</name>
</gene>
<dbReference type="InterPro" id="IPR001119">
    <property type="entry name" value="SLH_dom"/>
</dbReference>
<dbReference type="PANTHER" id="PTHR43308">
    <property type="entry name" value="OUTER MEMBRANE PROTEIN ALPHA-RELATED"/>
    <property type="match status" value="1"/>
</dbReference>
<feature type="domain" description="SLH" evidence="2">
    <location>
        <begin position="595"/>
        <end position="654"/>
    </location>
</feature>
<keyword evidence="1" id="KW-0677">Repeat</keyword>
<keyword evidence="4" id="KW-1185">Reference proteome</keyword>
<organism evidence="3 4">
    <name type="scientific">Thermaerobacter composti</name>
    <dbReference type="NCBI Taxonomy" id="554949"/>
    <lineage>
        <taxon>Bacteria</taxon>
        <taxon>Bacillati</taxon>
        <taxon>Bacillota</taxon>
        <taxon>Clostridia</taxon>
        <taxon>Eubacteriales</taxon>
        <taxon>Clostridiales Family XVII. Incertae Sedis</taxon>
        <taxon>Thermaerobacter</taxon>
    </lineage>
</organism>
<feature type="domain" description="SLH" evidence="2">
    <location>
        <begin position="719"/>
        <end position="776"/>
    </location>
</feature>
<dbReference type="NCBIfam" id="TIGR02669">
    <property type="entry name" value="SpoIID_LytB"/>
    <property type="match status" value="1"/>
</dbReference>
<proteinExistence type="predicted"/>
<dbReference type="InterPro" id="IPR013486">
    <property type="entry name" value="SpoIID/LytB"/>
</dbReference>
<dbReference type="InterPro" id="IPR051465">
    <property type="entry name" value="Cell_Envelope_Struct_Comp"/>
</dbReference>
<dbReference type="EMBL" id="CP132508">
    <property type="protein sequence ID" value="WPD19665.1"/>
    <property type="molecule type" value="Genomic_DNA"/>
</dbReference>
<evidence type="ECO:0000313" key="4">
    <source>
        <dbReference type="Proteomes" id="UP001304683"/>
    </source>
</evidence>
<protein>
    <submittedName>
        <fullName evidence="3">SpoIID/LytB domain-containing protein</fullName>
    </submittedName>
</protein>
<name>A0ABZ0QQ94_9FIRM</name>
<dbReference type="Pfam" id="PF00395">
    <property type="entry name" value="SLH"/>
    <property type="match status" value="3"/>
</dbReference>
<dbReference type="RefSeq" id="WP_318751156.1">
    <property type="nucleotide sequence ID" value="NZ_CP132508.1"/>
</dbReference>
<feature type="domain" description="SLH" evidence="2">
    <location>
        <begin position="655"/>
        <end position="718"/>
    </location>
</feature>
<accession>A0ABZ0QQ94</accession>
<dbReference type="Pfam" id="PF08486">
    <property type="entry name" value="SpoIID"/>
    <property type="match status" value="1"/>
</dbReference>
<dbReference type="PROSITE" id="PS51272">
    <property type="entry name" value="SLH"/>
    <property type="match status" value="3"/>
</dbReference>
<dbReference type="PANTHER" id="PTHR43308:SF5">
    <property type="entry name" value="S-LAYER PROTEIN _ PEPTIDOGLYCAN ENDO-BETA-N-ACETYLGLUCOSAMINIDASE"/>
    <property type="match status" value="1"/>
</dbReference>
<evidence type="ECO:0000256" key="1">
    <source>
        <dbReference type="ARBA" id="ARBA00022737"/>
    </source>
</evidence>
<evidence type="ECO:0000313" key="3">
    <source>
        <dbReference type="EMBL" id="WPD19665.1"/>
    </source>
</evidence>
<sequence length="776" mass="84120">MRVRRAWLGTFALVLCVTLTVGVGGAMQATSGGSKIRTSEPMIVEVNGLFRDENGRWTLDRREGVMRIELPHEGAVLKVTVPAHGPQLLVSDDYRLVVEDVARDGIRYAIHALAAGYPSMTNGTVQTGQHVVTLTVIGVQGETTHPYITDLRIDDRSGQPAWTGGFNLQSTGTSSPVLVIPGGGWGHRVGMSQYGAQGLALLGVRYDQILAHYYPGTKIEKRYDDAKQQVEVDLANGGRVAEPRNDWVIQLVKASQMSGNAGGTPITLPDGVYRIAFNSKDGKFIITDLGGSGATRAVPGSELVVQTPADAYVGVWYKKQYRNGSEPDYKYEGRMVFRKTDDNKLTAHNQLPLGRYLMGVVPYEMPASWAAHALMAQTIAARTFAALHNFGVKTATKDNVLVDSTFAQVYNGKYENAKYAEKIAKVIGDTKGQVLMAGGLPASAVYSSSNGGWIESNVAGFGSSNEESYLTGRPDIFRLSVEGKVIPIIPENYMVGEKKFSATNHRWYDTAWSVTAIRKKWPQIGSFRSIHVLERSAGKGVRSIRIDGSTGCVVIMDHGGSPPTGSERCDKVTYTSIRSAAGLGLKSTLIYGRRLRVPDLADIEGHWAEESIRLLAGAGVIEGYRDGTFRPDRSLTRAEFVTLVNEAGGLAPAKYSGTFKDVRTDDWYAGQVAAAVKAGYIKGYPDGTFKPDRKITRNEMAVALAKAMQLPAGGSLTFKDRDAIPAWARSSVAAAVAAGYLSGYPDGTFRGNHSATRAEMATIVDRAWNRLWVFLN</sequence>
<dbReference type="InterPro" id="IPR013693">
    <property type="entry name" value="SpoIID/LytB_N"/>
</dbReference>
<reference evidence="3 4" key="1">
    <citation type="submission" date="2023-08" db="EMBL/GenBank/DDBJ databases">
        <title>Genome sequence of Thermaerobacter compostii strain Ins1, a spore-forming filamentous bacterium isolated from a deep geothermal reservoir.</title>
        <authorList>
            <person name="Bregnard D."/>
            <person name="Gonzalez D."/>
            <person name="Junier P."/>
        </authorList>
    </citation>
    <scope>NUCLEOTIDE SEQUENCE [LARGE SCALE GENOMIC DNA]</scope>
    <source>
        <strain evidence="3 4">Ins1</strain>
    </source>
</reference>
<dbReference type="Proteomes" id="UP001304683">
    <property type="component" value="Chromosome"/>
</dbReference>